<sequence length="211" mass="23205">MSKKYLTPEDRAELDRLTRTSGLKGGAVGLVIGLGAAALTYRRSPHFRSLTKPMQAILPGSAAFAGYLFAADRVAQKFENVKLGYVDEDVIRNIESKSPHEGTLSTKDRTLRFLNDNRWSIIAGSWAVTMVGALSYSFSNRYLTTQQKLVQARMYAQAITVAVLMASAGLSIYVGDDNKNRKEEIDDELRAVLSLPVEENKAVRPAAKMSS</sequence>
<organism evidence="7 8">
    <name type="scientific">Lichtheimia ornata</name>
    <dbReference type="NCBI Taxonomy" id="688661"/>
    <lineage>
        <taxon>Eukaryota</taxon>
        <taxon>Fungi</taxon>
        <taxon>Fungi incertae sedis</taxon>
        <taxon>Mucoromycota</taxon>
        <taxon>Mucoromycotina</taxon>
        <taxon>Mucoromycetes</taxon>
        <taxon>Mucorales</taxon>
        <taxon>Lichtheimiaceae</taxon>
        <taxon>Lichtheimia</taxon>
    </lineage>
</organism>
<comment type="subcellular location">
    <subcellularLocation>
        <location evidence="1">Mitochondrion</location>
    </subcellularLocation>
</comment>
<dbReference type="InterPro" id="IPR040153">
    <property type="entry name" value="Rcf2"/>
</dbReference>
<dbReference type="GeneID" id="83207444"/>
<dbReference type="PANTHER" id="PTHR28018">
    <property type="entry name" value="RESPIRATORY SUPERCOMPLEX FACTOR 2, MITOCHONDRIAL"/>
    <property type="match status" value="1"/>
</dbReference>
<dbReference type="RefSeq" id="XP_058348661.1">
    <property type="nucleotide sequence ID" value="XM_058480138.1"/>
</dbReference>
<keyword evidence="8" id="KW-1185">Reference proteome</keyword>
<dbReference type="Pfam" id="PF04588">
    <property type="entry name" value="HIG_1_N"/>
    <property type="match status" value="1"/>
</dbReference>
<gene>
    <name evidence="7" type="ORF">O0I10_000022</name>
</gene>
<dbReference type="EMBL" id="JARTCD010000001">
    <property type="protein sequence ID" value="KAJ8663749.1"/>
    <property type="molecule type" value="Genomic_DNA"/>
</dbReference>
<feature type="domain" description="HIG1" evidence="6">
    <location>
        <begin position="91"/>
        <end position="182"/>
    </location>
</feature>
<evidence type="ECO:0000256" key="2">
    <source>
        <dbReference type="ARBA" id="ARBA00022692"/>
    </source>
</evidence>
<feature type="transmembrane region" description="Helical" evidence="5">
    <location>
        <begin position="119"/>
        <end position="139"/>
    </location>
</feature>
<reference evidence="7 8" key="1">
    <citation type="submission" date="2023-03" db="EMBL/GenBank/DDBJ databases">
        <title>Genome sequence of Lichtheimia ornata CBS 291.66.</title>
        <authorList>
            <person name="Mohabir J.T."/>
            <person name="Shea T.P."/>
            <person name="Kurbessoian T."/>
            <person name="Berby B."/>
            <person name="Fontaine J."/>
            <person name="Livny J."/>
            <person name="Gnirke A."/>
            <person name="Stajich J.E."/>
            <person name="Cuomo C.A."/>
        </authorList>
    </citation>
    <scope>NUCLEOTIDE SEQUENCE [LARGE SCALE GENOMIC DNA]</scope>
    <source>
        <strain evidence="7">CBS 291.66</strain>
    </source>
</reference>
<evidence type="ECO:0000259" key="6">
    <source>
        <dbReference type="PROSITE" id="PS51503"/>
    </source>
</evidence>
<dbReference type="GO" id="GO:0033617">
    <property type="term" value="P:mitochondrial respiratory chain complex IV assembly"/>
    <property type="evidence" value="ECO:0007669"/>
    <property type="project" value="TreeGrafter"/>
</dbReference>
<feature type="transmembrane region" description="Helical" evidence="5">
    <location>
        <begin position="53"/>
        <end position="70"/>
    </location>
</feature>
<evidence type="ECO:0000256" key="1">
    <source>
        <dbReference type="ARBA" id="ARBA00004173"/>
    </source>
</evidence>
<evidence type="ECO:0000313" key="8">
    <source>
        <dbReference type="Proteomes" id="UP001234581"/>
    </source>
</evidence>
<proteinExistence type="predicted"/>
<feature type="transmembrane region" description="Helical" evidence="5">
    <location>
        <begin position="21"/>
        <end position="41"/>
    </location>
</feature>
<evidence type="ECO:0000313" key="7">
    <source>
        <dbReference type="EMBL" id="KAJ8663749.1"/>
    </source>
</evidence>
<feature type="transmembrane region" description="Helical" evidence="5">
    <location>
        <begin position="154"/>
        <end position="174"/>
    </location>
</feature>
<dbReference type="AlphaFoldDB" id="A0AAD8DI84"/>
<dbReference type="InterPro" id="IPR007667">
    <property type="entry name" value="Hypoxia_induced_domain"/>
</dbReference>
<evidence type="ECO:0000256" key="3">
    <source>
        <dbReference type="ARBA" id="ARBA00022989"/>
    </source>
</evidence>
<dbReference type="PROSITE" id="PS51503">
    <property type="entry name" value="HIG1"/>
    <property type="match status" value="1"/>
</dbReference>
<keyword evidence="3 5" id="KW-1133">Transmembrane helix</keyword>
<keyword evidence="4 5" id="KW-0472">Membrane</keyword>
<evidence type="ECO:0000256" key="5">
    <source>
        <dbReference type="SAM" id="Phobius"/>
    </source>
</evidence>
<keyword evidence="2 5" id="KW-0812">Transmembrane</keyword>
<comment type="caution">
    <text evidence="7">The sequence shown here is derived from an EMBL/GenBank/DDBJ whole genome shotgun (WGS) entry which is preliminary data.</text>
</comment>
<dbReference type="GO" id="GO:0005739">
    <property type="term" value="C:mitochondrion"/>
    <property type="evidence" value="ECO:0007669"/>
    <property type="project" value="UniProtKB-SubCell"/>
</dbReference>
<name>A0AAD8DI84_9FUNG</name>
<accession>A0AAD8DI84</accession>
<dbReference type="PANTHER" id="PTHR28018:SF3">
    <property type="entry name" value="RESPIRATORY SUPERCOMPLEX FACTOR 2, MITOCHONDRIAL"/>
    <property type="match status" value="1"/>
</dbReference>
<evidence type="ECO:0000256" key="4">
    <source>
        <dbReference type="ARBA" id="ARBA00023136"/>
    </source>
</evidence>
<protein>
    <recommendedName>
        <fullName evidence="6">HIG1 domain-containing protein</fullName>
    </recommendedName>
</protein>
<dbReference type="Proteomes" id="UP001234581">
    <property type="component" value="Unassembled WGS sequence"/>
</dbReference>